<gene>
    <name evidence="3" type="ORF">BDW47DRAFT_117812</name>
</gene>
<dbReference type="GeneID" id="36522286"/>
<evidence type="ECO:0000313" key="4">
    <source>
        <dbReference type="Proteomes" id="UP000234585"/>
    </source>
</evidence>
<dbReference type="PANTHER" id="PTHR35395:SF1">
    <property type="entry name" value="DUF6536 DOMAIN-CONTAINING PROTEIN"/>
    <property type="match status" value="1"/>
</dbReference>
<dbReference type="Proteomes" id="UP000234585">
    <property type="component" value="Unassembled WGS sequence"/>
</dbReference>
<feature type="domain" description="DUF6536" evidence="2">
    <location>
        <begin position="79"/>
        <end position="233"/>
    </location>
</feature>
<dbReference type="PANTHER" id="PTHR35395">
    <property type="entry name" value="DUF6536 DOMAIN-CONTAINING PROTEIN"/>
    <property type="match status" value="1"/>
</dbReference>
<dbReference type="Pfam" id="PF20163">
    <property type="entry name" value="DUF6536"/>
    <property type="match status" value="1"/>
</dbReference>
<feature type="transmembrane region" description="Helical" evidence="1">
    <location>
        <begin position="489"/>
        <end position="511"/>
    </location>
</feature>
<organism evidence="3 4">
    <name type="scientific">Aspergillus candidus</name>
    <dbReference type="NCBI Taxonomy" id="41067"/>
    <lineage>
        <taxon>Eukaryota</taxon>
        <taxon>Fungi</taxon>
        <taxon>Dikarya</taxon>
        <taxon>Ascomycota</taxon>
        <taxon>Pezizomycotina</taxon>
        <taxon>Eurotiomycetes</taxon>
        <taxon>Eurotiomycetidae</taxon>
        <taxon>Eurotiales</taxon>
        <taxon>Aspergillaceae</taxon>
        <taxon>Aspergillus</taxon>
        <taxon>Aspergillus subgen. Circumdati</taxon>
    </lineage>
</organism>
<name>A0A2I2FAE8_ASPCN</name>
<sequence>MACHSKHNTSLSQIPLIDLPTSETEEINGESDHQHIRYSRLRDYTFKGTNILHKAKSLVNLNRIPLPLLGKDTDPGQEWIKGVLLCAWGSSAILALNVILAVIAIALAYTRPSGSDTRFEYAELYRGSCRITNGWTTGMHLVINVLSTALLAASNYSMQCLSAPSRADVDRAHSKRTWLDIGVFSARNLWAMDVKRKILWIILFISSVPVHMMYNSAIFPSLTTRKHGLVVISDGPGMSELLTRNKDETHSFMQKIGYSPEDVHAEYLNGTLTPHEDASECLKPYDIDFNTKRSTLLLEVPADHINGSSIVGNFDRKMDFPFKLGDNSYGGNLNNLTYPGWSFRAPGNNTWLHLGDFFADHWTDIYQQCQFYFSLPISLTVIGCNIAKVICMYLTARCHRKSILLTLGDGLASFLNKPDATTKGRCFMSKSDMTTGQRPWCRGSSIPDTLDTTTPVGEMGNPQLRQLRRHPQHLPRRSRWLRSPGWKPWTLTLIFFFICLGASIFLFVYGLKGGVQALAREMGRPTGDTIIYNGENVILLILLANSPQLVYSILYILCNGLLTNMRLAVEFNEFATNRKPLRVSWPKGQQRSAYYISLPYRYGFPLIAVSIIMHWLLSQSLFVVKIRAQDVHGDEIKAESTTACSWSSRAILLAILTGSLAMAVLIGLGFRRLPSDMPLASSCSAAISACCHPPPKDTGASLKPVKWGEVIDRPRISSRIEESSEHTSEDDHVEGTQVGYAHCSFTSDQVMRASPDVLYC</sequence>
<keyword evidence="1" id="KW-0472">Membrane</keyword>
<feature type="transmembrane region" description="Helical" evidence="1">
    <location>
        <begin position="82"/>
        <end position="109"/>
    </location>
</feature>
<evidence type="ECO:0000259" key="2">
    <source>
        <dbReference type="Pfam" id="PF20163"/>
    </source>
</evidence>
<keyword evidence="1" id="KW-1133">Transmembrane helix</keyword>
<feature type="transmembrane region" description="Helical" evidence="1">
    <location>
        <begin position="537"/>
        <end position="557"/>
    </location>
</feature>
<accession>A0A2I2FAE8</accession>
<evidence type="ECO:0000313" key="3">
    <source>
        <dbReference type="EMBL" id="PLB37601.1"/>
    </source>
</evidence>
<keyword evidence="4" id="KW-1185">Reference proteome</keyword>
<feature type="transmembrane region" description="Helical" evidence="1">
    <location>
        <begin position="600"/>
        <end position="617"/>
    </location>
</feature>
<feature type="transmembrane region" description="Helical" evidence="1">
    <location>
        <begin position="197"/>
        <end position="214"/>
    </location>
</feature>
<dbReference type="STRING" id="41067.A0A2I2FAE8"/>
<feature type="transmembrane region" description="Helical" evidence="1">
    <location>
        <begin position="650"/>
        <end position="670"/>
    </location>
</feature>
<dbReference type="EMBL" id="KZ559141">
    <property type="protein sequence ID" value="PLB37601.1"/>
    <property type="molecule type" value="Genomic_DNA"/>
</dbReference>
<dbReference type="AlphaFoldDB" id="A0A2I2FAE8"/>
<dbReference type="OrthoDB" id="5429634at2759"/>
<dbReference type="InterPro" id="IPR046623">
    <property type="entry name" value="DUF6536"/>
</dbReference>
<reference evidence="3 4" key="1">
    <citation type="submission" date="2017-12" db="EMBL/GenBank/DDBJ databases">
        <authorList>
            <consortium name="DOE Joint Genome Institute"/>
            <person name="Haridas S."/>
            <person name="Kjaerbolling I."/>
            <person name="Vesth T.C."/>
            <person name="Frisvad J.C."/>
            <person name="Nybo J.L."/>
            <person name="Theobald S."/>
            <person name="Kuo A."/>
            <person name="Bowyer P."/>
            <person name="Matsuda Y."/>
            <person name="Mondo S."/>
            <person name="Lyhne E.K."/>
            <person name="Kogle M.E."/>
            <person name="Clum A."/>
            <person name="Lipzen A."/>
            <person name="Salamov A."/>
            <person name="Ngan C.Y."/>
            <person name="Daum C."/>
            <person name="Chiniquy J."/>
            <person name="Barry K."/>
            <person name="LaButti K."/>
            <person name="Simmons B.A."/>
            <person name="Magnuson J.K."/>
            <person name="Mortensen U.H."/>
            <person name="Larsen T.O."/>
            <person name="Grigoriev I.V."/>
            <person name="Baker S.E."/>
            <person name="Andersen M.R."/>
            <person name="Nordberg H.P."/>
            <person name="Cantor M.N."/>
            <person name="Hua S.X."/>
        </authorList>
    </citation>
    <scope>NUCLEOTIDE SEQUENCE [LARGE SCALE GENOMIC DNA]</scope>
    <source>
        <strain evidence="3 4">CBS 102.13</strain>
    </source>
</reference>
<dbReference type="RefSeq" id="XP_024671613.1">
    <property type="nucleotide sequence ID" value="XM_024815126.1"/>
</dbReference>
<proteinExistence type="predicted"/>
<keyword evidence="1" id="KW-0812">Transmembrane</keyword>
<evidence type="ECO:0000256" key="1">
    <source>
        <dbReference type="SAM" id="Phobius"/>
    </source>
</evidence>
<protein>
    <recommendedName>
        <fullName evidence="2">DUF6536 domain-containing protein</fullName>
    </recommendedName>
</protein>